<dbReference type="Proteomes" id="UP000824029">
    <property type="component" value="Unassembled WGS sequence"/>
</dbReference>
<dbReference type="SUPFAM" id="SSF56037">
    <property type="entry name" value="PheT/TilS domain"/>
    <property type="match status" value="1"/>
</dbReference>
<proteinExistence type="predicted"/>
<evidence type="ECO:0000313" key="2">
    <source>
        <dbReference type="EMBL" id="HIZ17927.1"/>
    </source>
</evidence>
<dbReference type="GO" id="GO:0003723">
    <property type="term" value="F:RNA binding"/>
    <property type="evidence" value="ECO:0007669"/>
    <property type="project" value="InterPro"/>
</dbReference>
<dbReference type="SMART" id="SM00873">
    <property type="entry name" value="B3_4"/>
    <property type="match status" value="1"/>
</dbReference>
<dbReference type="GO" id="GO:0004826">
    <property type="term" value="F:phenylalanine-tRNA ligase activity"/>
    <property type="evidence" value="ECO:0007669"/>
    <property type="project" value="InterPro"/>
</dbReference>
<sequence>MFFSIDDEVFGRLPVLCVGVVLAEGVDGTGEHPAVDALLDKAVRDAERRLEGAHASEDPRVQPYREAFHELGMSPSRYPSSNIALLRRIAKGKGLWRVNPVVDLGNAISIKYGLPLGAHALGEEDVLELRFSRPGDVFVALGEAEPDATLAPGELVYAVGSLVHTRRWTWRQSENGKVEPSTTRIAFPIDGFTGVNETEVRAACEELAAMLRDEFGARAEVLLASAGAPRA</sequence>
<name>A0A9D2IPR1_9ACTN</name>
<feature type="domain" description="B3/B4 tRNA-binding" evidence="1">
    <location>
        <begin position="62"/>
        <end position="216"/>
    </location>
</feature>
<dbReference type="Pfam" id="PF03483">
    <property type="entry name" value="B3_4"/>
    <property type="match status" value="1"/>
</dbReference>
<dbReference type="AlphaFoldDB" id="A0A9D2IPR1"/>
<reference evidence="2" key="2">
    <citation type="submission" date="2021-04" db="EMBL/GenBank/DDBJ databases">
        <authorList>
            <person name="Gilroy R."/>
        </authorList>
    </citation>
    <scope>NUCLEOTIDE SEQUENCE</scope>
    <source>
        <strain evidence="2">ChiHecolR3B27-1887</strain>
    </source>
</reference>
<protein>
    <recommendedName>
        <fullName evidence="1">B3/B4 tRNA-binding domain-containing protein</fullName>
    </recommendedName>
</protein>
<dbReference type="EMBL" id="DXBZ01000043">
    <property type="protein sequence ID" value="HIZ17927.1"/>
    <property type="molecule type" value="Genomic_DNA"/>
</dbReference>
<evidence type="ECO:0000313" key="3">
    <source>
        <dbReference type="Proteomes" id="UP000824029"/>
    </source>
</evidence>
<comment type="caution">
    <text evidence="2">The sequence shown here is derived from an EMBL/GenBank/DDBJ whole genome shotgun (WGS) entry which is preliminary data.</text>
</comment>
<gene>
    <name evidence="2" type="ORF">IAA22_02285</name>
</gene>
<dbReference type="PANTHER" id="PTHR39209">
    <property type="match status" value="1"/>
</dbReference>
<organism evidence="2 3">
    <name type="scientific">Candidatus Olsenella stercoravium</name>
    <dbReference type="NCBI Taxonomy" id="2838713"/>
    <lineage>
        <taxon>Bacteria</taxon>
        <taxon>Bacillati</taxon>
        <taxon>Actinomycetota</taxon>
        <taxon>Coriobacteriia</taxon>
        <taxon>Coriobacteriales</taxon>
        <taxon>Atopobiaceae</taxon>
        <taxon>Olsenella</taxon>
    </lineage>
</organism>
<dbReference type="Gene3D" id="3.50.40.10">
    <property type="entry name" value="Phenylalanyl-trna Synthetase, Chain B, domain 3"/>
    <property type="match status" value="1"/>
</dbReference>
<reference evidence="2" key="1">
    <citation type="journal article" date="2021" name="PeerJ">
        <title>Extensive microbial diversity within the chicken gut microbiome revealed by metagenomics and culture.</title>
        <authorList>
            <person name="Gilroy R."/>
            <person name="Ravi A."/>
            <person name="Getino M."/>
            <person name="Pursley I."/>
            <person name="Horton D.L."/>
            <person name="Alikhan N.F."/>
            <person name="Baker D."/>
            <person name="Gharbi K."/>
            <person name="Hall N."/>
            <person name="Watson M."/>
            <person name="Adriaenssens E.M."/>
            <person name="Foster-Nyarko E."/>
            <person name="Jarju S."/>
            <person name="Secka A."/>
            <person name="Antonio M."/>
            <person name="Oren A."/>
            <person name="Chaudhuri R.R."/>
            <person name="La Ragione R."/>
            <person name="Hildebrand F."/>
            <person name="Pallen M.J."/>
        </authorList>
    </citation>
    <scope>NUCLEOTIDE SEQUENCE</scope>
    <source>
        <strain evidence="2">ChiHecolR3B27-1887</strain>
    </source>
</reference>
<evidence type="ECO:0000259" key="1">
    <source>
        <dbReference type="SMART" id="SM00873"/>
    </source>
</evidence>
<dbReference type="InterPro" id="IPR005146">
    <property type="entry name" value="B3/B4_tRNA-bd"/>
</dbReference>
<dbReference type="PANTHER" id="PTHR39209:SF2">
    <property type="entry name" value="CYTOPLASMIC PROTEIN"/>
    <property type="match status" value="1"/>
</dbReference>
<accession>A0A9D2IPR1</accession>
<dbReference type="InterPro" id="IPR020825">
    <property type="entry name" value="Phe-tRNA_synthase-like_B3/B4"/>
</dbReference>